<dbReference type="InterPro" id="IPR006311">
    <property type="entry name" value="TAT_signal"/>
</dbReference>
<dbReference type="KEGG" id="cbac:JI75_06400"/>
<organism evidence="9 10">
    <name type="scientific">Berryella intestinalis</name>
    <dbReference type="NCBI Taxonomy" id="1531429"/>
    <lineage>
        <taxon>Bacteria</taxon>
        <taxon>Bacillati</taxon>
        <taxon>Actinomycetota</taxon>
        <taxon>Coriobacteriia</taxon>
        <taxon>Eggerthellales</taxon>
        <taxon>Eggerthellaceae</taxon>
        <taxon>Berryella</taxon>
    </lineage>
</organism>
<dbReference type="STRING" id="1531429.JI75_06400"/>
<evidence type="ECO:0000256" key="4">
    <source>
        <dbReference type="ARBA" id="ARBA00022801"/>
    </source>
</evidence>
<feature type="coiled-coil region" evidence="6">
    <location>
        <begin position="145"/>
        <end position="207"/>
    </location>
</feature>
<dbReference type="PROSITE" id="PS51318">
    <property type="entry name" value="TAT"/>
    <property type="match status" value="1"/>
</dbReference>
<feature type="coiled-coil region" evidence="6">
    <location>
        <begin position="36"/>
        <end position="98"/>
    </location>
</feature>
<keyword evidence="2" id="KW-0645">Protease</keyword>
<dbReference type="Gene3D" id="3.90.1720.10">
    <property type="entry name" value="endopeptidase domain like (from Nostoc punctiforme)"/>
    <property type="match status" value="1"/>
</dbReference>
<protein>
    <submittedName>
        <fullName evidence="9">Hydrolase Nlp/P60</fullName>
    </submittedName>
</protein>
<evidence type="ECO:0000256" key="6">
    <source>
        <dbReference type="SAM" id="Coils"/>
    </source>
</evidence>
<evidence type="ECO:0000256" key="2">
    <source>
        <dbReference type="ARBA" id="ARBA00022670"/>
    </source>
</evidence>
<dbReference type="Pfam" id="PF24568">
    <property type="entry name" value="CC_PcsB"/>
    <property type="match status" value="1"/>
</dbReference>
<dbReference type="OrthoDB" id="5244330at2"/>
<reference evidence="10" key="1">
    <citation type="submission" date="2014-08" db="EMBL/GenBank/DDBJ databases">
        <title>Coriobacteriaceae sp. complete genome.</title>
        <authorList>
            <person name="Looft T."/>
            <person name="Bayles D.O."/>
            <person name="Stanton T.B."/>
        </authorList>
    </citation>
    <scope>NUCLEOTIDE SEQUENCE [LARGE SCALE GENOMIC DNA]</scope>
    <source>
        <strain evidence="10">68-1-3</strain>
    </source>
</reference>
<dbReference type="PROSITE" id="PS51935">
    <property type="entry name" value="NLPC_P60"/>
    <property type="match status" value="1"/>
</dbReference>
<evidence type="ECO:0000256" key="3">
    <source>
        <dbReference type="ARBA" id="ARBA00022729"/>
    </source>
</evidence>
<dbReference type="AlphaFoldDB" id="A0A0A8B4Q7"/>
<dbReference type="GO" id="GO:0006508">
    <property type="term" value="P:proteolysis"/>
    <property type="evidence" value="ECO:0007669"/>
    <property type="project" value="UniProtKB-KW"/>
</dbReference>
<dbReference type="Pfam" id="PF00877">
    <property type="entry name" value="NLPC_P60"/>
    <property type="match status" value="1"/>
</dbReference>
<dbReference type="Gene3D" id="6.10.250.3150">
    <property type="match status" value="1"/>
</dbReference>
<accession>A0A0A8B4Q7</accession>
<dbReference type="PANTHER" id="PTHR47053">
    <property type="entry name" value="MUREIN DD-ENDOPEPTIDASE MEPH-RELATED"/>
    <property type="match status" value="1"/>
</dbReference>
<evidence type="ECO:0000256" key="1">
    <source>
        <dbReference type="ARBA" id="ARBA00007074"/>
    </source>
</evidence>
<dbReference type="PANTHER" id="PTHR47053:SF1">
    <property type="entry name" value="MUREIN DD-ENDOPEPTIDASE MEPH-RELATED"/>
    <property type="match status" value="1"/>
</dbReference>
<evidence type="ECO:0000259" key="8">
    <source>
        <dbReference type="PROSITE" id="PS51935"/>
    </source>
</evidence>
<feature type="compositionally biased region" description="Low complexity" evidence="7">
    <location>
        <begin position="257"/>
        <end position="270"/>
    </location>
</feature>
<keyword evidence="6" id="KW-0175">Coiled coil</keyword>
<feature type="compositionally biased region" description="Low complexity" evidence="7">
    <location>
        <begin position="223"/>
        <end position="242"/>
    </location>
</feature>
<dbReference type="InterPro" id="IPR057309">
    <property type="entry name" value="PcsB_CC"/>
</dbReference>
<reference evidence="9 10" key="2">
    <citation type="journal article" date="2015" name="Genome Announc.">
        <title>Complete Genome Sequence of Coriobacteriaceae Strain 68-1-3, a Novel Mucus-Degrading Isolate from the Swine Intestinal Tract.</title>
        <authorList>
            <person name="Looft T."/>
            <person name="Bayles D.O."/>
            <person name="Alt D.P."/>
            <person name="Stanton T.B."/>
        </authorList>
    </citation>
    <scope>NUCLEOTIDE SEQUENCE [LARGE SCALE GENOMIC DNA]</scope>
    <source>
        <strain evidence="9 10">68-1-3</strain>
    </source>
</reference>
<dbReference type="SUPFAM" id="SSF54001">
    <property type="entry name" value="Cysteine proteinases"/>
    <property type="match status" value="1"/>
</dbReference>
<dbReference type="InterPro" id="IPR038765">
    <property type="entry name" value="Papain-like_cys_pep_sf"/>
</dbReference>
<proteinExistence type="inferred from homology"/>
<keyword evidence="10" id="KW-1185">Reference proteome</keyword>
<feature type="domain" description="NlpC/P60" evidence="8">
    <location>
        <begin position="276"/>
        <end position="391"/>
    </location>
</feature>
<evidence type="ECO:0000256" key="7">
    <source>
        <dbReference type="SAM" id="MobiDB-lite"/>
    </source>
</evidence>
<evidence type="ECO:0000313" key="9">
    <source>
        <dbReference type="EMBL" id="AJC12339.1"/>
    </source>
</evidence>
<evidence type="ECO:0000313" key="10">
    <source>
        <dbReference type="Proteomes" id="UP000031121"/>
    </source>
</evidence>
<evidence type="ECO:0000256" key="5">
    <source>
        <dbReference type="ARBA" id="ARBA00022807"/>
    </source>
</evidence>
<dbReference type="HOGENOM" id="CLU_034085_0_2_11"/>
<dbReference type="GO" id="GO:0008234">
    <property type="term" value="F:cysteine-type peptidase activity"/>
    <property type="evidence" value="ECO:0007669"/>
    <property type="project" value="UniProtKB-KW"/>
</dbReference>
<dbReference type="EMBL" id="CP009302">
    <property type="protein sequence ID" value="AJC12339.1"/>
    <property type="molecule type" value="Genomic_DNA"/>
</dbReference>
<keyword evidence="3" id="KW-0732">Signal</keyword>
<sequence length="391" mass="41437">MSEQVTNLSRRVFIGGAALFGTALVMNPNRAFAVSAAEKQAEADEVRNQLVSLQADLEKASNDYYAALEQQQAAQSSMEEQQTLIDQASSRIDELQTRVDSRAVSMYRTGPTGFLDFILGASSFSQLTQNWDILNQMNEDDARLVEETKTQKEALQTAKDEYARQEQIAADRAAEADQVQRTVSSRISEASALLESLDAETRELLEQEQAAAAAAAALEAAAAQQQSSSDSGASDSSSSAGSGTSGSGAGSQVVSNTSAPSYTAPSTPSYSGGGSASDNSAVVGYAMSRIGCPYVWAAEGPSSFDCSGLVVWAYRQIGMNLPHYTESLYACAKNVVPVSQARPGDVLYRYQHVGIAVGYGGVPYVHAPTFGAQVRDTDALSWSGFTAALQF</sequence>
<dbReference type="InterPro" id="IPR000064">
    <property type="entry name" value="NLP_P60_dom"/>
</dbReference>
<keyword evidence="5" id="KW-0788">Thiol protease</keyword>
<comment type="similarity">
    <text evidence="1">Belongs to the peptidase C40 family.</text>
</comment>
<feature type="region of interest" description="Disordered" evidence="7">
    <location>
        <begin position="223"/>
        <end position="275"/>
    </location>
</feature>
<name>A0A0A8B4Q7_9ACTN</name>
<dbReference type="RefSeq" id="WP_039689580.1">
    <property type="nucleotide sequence ID" value="NZ_CP009302.1"/>
</dbReference>
<dbReference type="Proteomes" id="UP000031121">
    <property type="component" value="Chromosome"/>
</dbReference>
<dbReference type="InterPro" id="IPR051202">
    <property type="entry name" value="Peptidase_C40"/>
</dbReference>
<gene>
    <name evidence="9" type="ORF">JI75_06400</name>
</gene>
<keyword evidence="4 9" id="KW-0378">Hydrolase</keyword>